<evidence type="ECO:0000256" key="4">
    <source>
        <dbReference type="ARBA" id="ARBA00023136"/>
    </source>
</evidence>
<comment type="subcellular location">
    <subcellularLocation>
        <location evidence="1">Cell outer membrane</location>
    </subcellularLocation>
</comment>
<dbReference type="InterPro" id="IPR033985">
    <property type="entry name" value="SusD-like_N"/>
</dbReference>
<gene>
    <name evidence="8" type="ORF">CLV91_1990</name>
</gene>
<keyword evidence="5" id="KW-0998">Cell outer membrane</keyword>
<evidence type="ECO:0000259" key="6">
    <source>
        <dbReference type="Pfam" id="PF07980"/>
    </source>
</evidence>
<dbReference type="SUPFAM" id="SSF48452">
    <property type="entry name" value="TPR-like"/>
    <property type="match status" value="1"/>
</dbReference>
<sequence>MKNTIYKLGLCVFLFLGVSCNDFLEEKVFTEFDADEFVATEEGIEAILVSAYGATSPVIRERWHTFAAYPCDDEVEAGGGYRGRVVPFEEYTVDPGNADLTTTWNEIYEAIRNCNSLLDYIDGVSTIPVEKIAAFKAEATFLRAWNYSELYDLWGPVPLVTSTLDLSFEYPKASDEEIRTFIETEYRSAIAALPETQNANGKATKGAAQAMLGRFLLNTRQWQAAADVLEDVILDGNYSLLTDVTTMFSHENEGNSELIFVFENETLLSKNAIPAHNYPPGYQTNFRNWGAQLQLQRDFVASYHPNDQRALPWDPRGEFGPATNGWICYEYIDKAGNYVDLMNGPNPGNRFHPRAFKYTPSEDPSLVDDQFYPNDCVFMRYADVLLMRSEALAMIANAPTQPAVDLLNEVRLRAQVPTYTLADFANLDDFIDAMLEERGWEFVTEGLRRKDLVRQGRLISDAISRGKTNASDDKILFPIPLSEVDSNPLVDN</sequence>
<accession>A0A495E9T1</accession>
<feature type="domain" description="RagB/SusD" evidence="6">
    <location>
        <begin position="340"/>
        <end position="488"/>
    </location>
</feature>
<dbReference type="InterPro" id="IPR012944">
    <property type="entry name" value="SusD_RagB_dom"/>
</dbReference>
<name>A0A495E9T1_9FLAO</name>
<keyword evidence="9" id="KW-1185">Reference proteome</keyword>
<dbReference type="CDD" id="cd08977">
    <property type="entry name" value="SusD"/>
    <property type="match status" value="1"/>
</dbReference>
<dbReference type="Pfam" id="PF07980">
    <property type="entry name" value="SusD_RagB"/>
    <property type="match status" value="1"/>
</dbReference>
<evidence type="ECO:0000313" key="9">
    <source>
        <dbReference type="Proteomes" id="UP000269412"/>
    </source>
</evidence>
<organism evidence="8 9">
    <name type="scientific">Maribacter vaceletii</name>
    <dbReference type="NCBI Taxonomy" id="1206816"/>
    <lineage>
        <taxon>Bacteria</taxon>
        <taxon>Pseudomonadati</taxon>
        <taxon>Bacteroidota</taxon>
        <taxon>Flavobacteriia</taxon>
        <taxon>Flavobacteriales</taxon>
        <taxon>Flavobacteriaceae</taxon>
        <taxon>Maribacter</taxon>
    </lineage>
</organism>
<evidence type="ECO:0000313" key="8">
    <source>
        <dbReference type="EMBL" id="RKR13273.1"/>
    </source>
</evidence>
<dbReference type="AlphaFoldDB" id="A0A495E9T1"/>
<dbReference type="Gene3D" id="1.25.40.390">
    <property type="match status" value="1"/>
</dbReference>
<comment type="similarity">
    <text evidence="2">Belongs to the SusD family.</text>
</comment>
<dbReference type="InterPro" id="IPR011990">
    <property type="entry name" value="TPR-like_helical_dom_sf"/>
</dbReference>
<dbReference type="OrthoDB" id="5694214at2"/>
<dbReference type="Pfam" id="PF14322">
    <property type="entry name" value="SusD-like_3"/>
    <property type="match status" value="1"/>
</dbReference>
<evidence type="ECO:0000256" key="1">
    <source>
        <dbReference type="ARBA" id="ARBA00004442"/>
    </source>
</evidence>
<dbReference type="EMBL" id="RBIQ01000008">
    <property type="protein sequence ID" value="RKR13273.1"/>
    <property type="molecule type" value="Genomic_DNA"/>
</dbReference>
<proteinExistence type="inferred from homology"/>
<evidence type="ECO:0000256" key="5">
    <source>
        <dbReference type="ARBA" id="ARBA00023237"/>
    </source>
</evidence>
<reference evidence="8 9" key="1">
    <citation type="submission" date="2018-10" db="EMBL/GenBank/DDBJ databases">
        <title>Genomic Encyclopedia of Archaeal and Bacterial Type Strains, Phase II (KMG-II): from individual species to whole genera.</title>
        <authorList>
            <person name="Goeker M."/>
        </authorList>
    </citation>
    <scope>NUCLEOTIDE SEQUENCE [LARGE SCALE GENOMIC DNA]</scope>
    <source>
        <strain evidence="8 9">DSM 25230</strain>
    </source>
</reference>
<keyword evidence="3" id="KW-0732">Signal</keyword>
<feature type="domain" description="SusD-like N-terminal" evidence="7">
    <location>
        <begin position="23"/>
        <end position="217"/>
    </location>
</feature>
<keyword evidence="4" id="KW-0472">Membrane</keyword>
<dbReference type="PROSITE" id="PS51257">
    <property type="entry name" value="PROKAR_LIPOPROTEIN"/>
    <property type="match status" value="1"/>
</dbReference>
<evidence type="ECO:0000256" key="2">
    <source>
        <dbReference type="ARBA" id="ARBA00006275"/>
    </source>
</evidence>
<evidence type="ECO:0000256" key="3">
    <source>
        <dbReference type="ARBA" id="ARBA00022729"/>
    </source>
</evidence>
<evidence type="ECO:0000259" key="7">
    <source>
        <dbReference type="Pfam" id="PF14322"/>
    </source>
</evidence>
<dbReference type="Proteomes" id="UP000269412">
    <property type="component" value="Unassembled WGS sequence"/>
</dbReference>
<dbReference type="GO" id="GO:0009279">
    <property type="term" value="C:cell outer membrane"/>
    <property type="evidence" value="ECO:0007669"/>
    <property type="project" value="UniProtKB-SubCell"/>
</dbReference>
<protein>
    <submittedName>
        <fullName evidence="8">Putative outer membrane starch-binding protein</fullName>
    </submittedName>
</protein>
<dbReference type="RefSeq" id="WP_121067124.1">
    <property type="nucleotide sequence ID" value="NZ_RBIQ01000008.1"/>
</dbReference>
<comment type="caution">
    <text evidence="8">The sequence shown here is derived from an EMBL/GenBank/DDBJ whole genome shotgun (WGS) entry which is preliminary data.</text>
</comment>